<dbReference type="Pfam" id="PF06969">
    <property type="entry name" value="HemN_C"/>
    <property type="match status" value="1"/>
</dbReference>
<evidence type="ECO:0000259" key="3">
    <source>
        <dbReference type="PROSITE" id="PS51918"/>
    </source>
</evidence>
<keyword evidence="2" id="KW-0349">Heme</keyword>
<gene>
    <name evidence="4" type="ORF">FHW18_002786</name>
</gene>
<dbReference type="InterPro" id="IPR007197">
    <property type="entry name" value="rSAM"/>
</dbReference>
<organism evidence="4 5">
    <name type="scientific">Pigmentiphaga litoralis</name>
    <dbReference type="NCBI Taxonomy" id="516702"/>
    <lineage>
        <taxon>Bacteria</taxon>
        <taxon>Pseudomonadati</taxon>
        <taxon>Pseudomonadota</taxon>
        <taxon>Betaproteobacteria</taxon>
        <taxon>Burkholderiales</taxon>
        <taxon>Alcaligenaceae</taxon>
        <taxon>Pigmentiphaga</taxon>
    </lineage>
</organism>
<feature type="domain" description="Radical SAM core" evidence="3">
    <location>
        <begin position="31"/>
        <end position="263"/>
    </location>
</feature>
<dbReference type="SFLD" id="SFLDS00029">
    <property type="entry name" value="Radical_SAM"/>
    <property type="match status" value="1"/>
</dbReference>
<dbReference type="InterPro" id="IPR004559">
    <property type="entry name" value="HemW-like"/>
</dbReference>
<dbReference type="SFLD" id="SFLDF00288">
    <property type="entry name" value="HemN-like__clustered_with_nucl"/>
    <property type="match status" value="1"/>
</dbReference>
<dbReference type="CDD" id="cd01335">
    <property type="entry name" value="Radical_SAM"/>
    <property type="match status" value="1"/>
</dbReference>
<dbReference type="SUPFAM" id="SSF102114">
    <property type="entry name" value="Radical SAM enzymes"/>
    <property type="match status" value="1"/>
</dbReference>
<sequence length="417" mass="45574">MPISIPIRVAHQAAPKPKLAMPFAVPGQTILTSLPPLALYVHVPWCVRKCPYCDFNSHAAPDTLPEARYLEALAADLDQSLPLVWGRKVVSIFIGGGTPSMLSAETVDAMLAMIRSRLPLLPDAEITLEANPGTVEAGRFQAYAASGVNRISLGIQSFDDASLKALGRIHDGNEARAAIEIAQRFIPRVNLDLMFALPGQTADACRQDLETALSFGTTHLSVYHLTMEPNTVFAKYPPILPDDDVAFEMQDVIEERMTAAGFEHYEVSAYAKPGARCFHNQNYWEFGDYLGIGPGAHGKLSFHDRILREARVRSPDTWMAQLLAPTEGATHLAESRVVPPADLPFEFMLNALRLSDGVPTASFTERTGLGLQVISRPLAEAVRKGLLDPDPTRIKATPLGARFLNDLQELFLGDPET</sequence>
<comment type="similarity">
    <text evidence="1">Belongs to the anaerobic coproporphyrinogen-III oxidase family. HemW subfamily.</text>
</comment>
<evidence type="ECO:0000313" key="4">
    <source>
        <dbReference type="EMBL" id="NYE83515.1"/>
    </source>
</evidence>
<reference evidence="4 5" key="1">
    <citation type="submission" date="2020-07" db="EMBL/GenBank/DDBJ databases">
        <title>Genomic Encyclopedia of Type Strains, Phase IV (KMG-V): Genome sequencing to study the core and pangenomes of soil and plant-associated prokaryotes.</title>
        <authorList>
            <person name="Whitman W."/>
        </authorList>
    </citation>
    <scope>NUCLEOTIDE SEQUENCE [LARGE SCALE GENOMIC DNA]</scope>
    <source>
        <strain evidence="4 5">SAS40</strain>
    </source>
</reference>
<keyword evidence="2" id="KW-0949">S-adenosyl-L-methionine</keyword>
<keyword evidence="4" id="KW-0560">Oxidoreductase</keyword>
<keyword evidence="2" id="KW-0143">Chaperone</keyword>
<dbReference type="Pfam" id="PF04055">
    <property type="entry name" value="Radical_SAM"/>
    <property type="match status" value="1"/>
</dbReference>
<dbReference type="NCBIfam" id="TIGR00539">
    <property type="entry name" value="hemN_rel"/>
    <property type="match status" value="1"/>
</dbReference>
<dbReference type="InterPro" id="IPR034505">
    <property type="entry name" value="Coproporphyrinogen-III_oxidase"/>
</dbReference>
<dbReference type="SFLD" id="SFLDG01065">
    <property type="entry name" value="anaerobic_coproporphyrinogen-I"/>
    <property type="match status" value="1"/>
</dbReference>
<dbReference type="PROSITE" id="PS51918">
    <property type="entry name" value="RADICAL_SAM"/>
    <property type="match status" value="1"/>
</dbReference>
<keyword evidence="2" id="KW-0963">Cytoplasm</keyword>
<keyword evidence="5" id="KW-1185">Reference proteome</keyword>
<dbReference type="InterPro" id="IPR010723">
    <property type="entry name" value="HemN_C"/>
</dbReference>
<dbReference type="GO" id="GO:0006779">
    <property type="term" value="P:porphyrin-containing compound biosynthetic process"/>
    <property type="evidence" value="ECO:0007669"/>
    <property type="project" value="InterPro"/>
</dbReference>
<dbReference type="GO" id="GO:0005737">
    <property type="term" value="C:cytoplasm"/>
    <property type="evidence" value="ECO:0007669"/>
    <property type="project" value="UniProtKB-SubCell"/>
</dbReference>
<comment type="caution">
    <text evidence="4">The sequence shown here is derived from an EMBL/GenBank/DDBJ whole genome shotgun (WGS) entry which is preliminary data.</text>
</comment>
<comment type="subcellular location">
    <subcellularLocation>
        <location evidence="2">Cytoplasm</location>
    </subcellularLocation>
</comment>
<name>A0A7Y9IVA3_9BURK</name>
<evidence type="ECO:0000256" key="1">
    <source>
        <dbReference type="ARBA" id="ARBA00006100"/>
    </source>
</evidence>
<dbReference type="Proteomes" id="UP000542125">
    <property type="component" value="Unassembled WGS sequence"/>
</dbReference>
<keyword evidence="2" id="KW-0004">4Fe-4S</keyword>
<dbReference type="PANTHER" id="PTHR13932:SF5">
    <property type="entry name" value="RADICAL S-ADENOSYL METHIONINE DOMAIN-CONTAINING PROTEIN 1, MITOCHONDRIAL"/>
    <property type="match status" value="1"/>
</dbReference>
<dbReference type="EMBL" id="JACBYR010000001">
    <property type="protein sequence ID" value="NYE83515.1"/>
    <property type="molecule type" value="Genomic_DNA"/>
</dbReference>
<dbReference type="RefSeq" id="WP_179587236.1">
    <property type="nucleotide sequence ID" value="NZ_JACBYR010000001.1"/>
</dbReference>
<proteinExistence type="inferred from homology"/>
<dbReference type="SFLD" id="SFLDF00562">
    <property type="entry name" value="HemN-like__clustered_with_heat"/>
    <property type="match status" value="1"/>
</dbReference>
<evidence type="ECO:0000313" key="5">
    <source>
        <dbReference type="Proteomes" id="UP000542125"/>
    </source>
</evidence>
<dbReference type="Gene3D" id="3.30.750.200">
    <property type="match status" value="1"/>
</dbReference>
<comment type="function">
    <text evidence="2">Probably acts as a heme chaperone, transferring heme to an unknown acceptor. Binds one molecule of heme per monomer, possibly covalently. Binds 1 [4Fe-4S] cluster. The cluster is coordinated with 3 cysteines and an exchangeable S-adenosyl-L-methionine.</text>
</comment>
<dbReference type="SMART" id="SM00729">
    <property type="entry name" value="Elp3"/>
    <property type="match status" value="1"/>
</dbReference>
<keyword evidence="2" id="KW-0408">Iron</keyword>
<dbReference type="PANTHER" id="PTHR13932">
    <property type="entry name" value="COPROPORPHYRINIGEN III OXIDASE"/>
    <property type="match status" value="1"/>
</dbReference>
<protein>
    <recommendedName>
        <fullName evidence="2">Heme chaperone HemW</fullName>
    </recommendedName>
</protein>
<dbReference type="GO" id="GO:0004109">
    <property type="term" value="F:coproporphyrinogen oxidase activity"/>
    <property type="evidence" value="ECO:0007669"/>
    <property type="project" value="InterPro"/>
</dbReference>
<dbReference type="InterPro" id="IPR058240">
    <property type="entry name" value="rSAM_sf"/>
</dbReference>
<dbReference type="AlphaFoldDB" id="A0A7Y9IVA3"/>
<dbReference type="GO" id="GO:0051539">
    <property type="term" value="F:4 iron, 4 sulfur cluster binding"/>
    <property type="evidence" value="ECO:0007669"/>
    <property type="project" value="UniProtKB-UniRule"/>
</dbReference>
<dbReference type="InterPro" id="IPR006638">
    <property type="entry name" value="Elp3/MiaA/NifB-like_rSAM"/>
</dbReference>
<evidence type="ECO:0000256" key="2">
    <source>
        <dbReference type="RuleBase" id="RU364116"/>
    </source>
</evidence>
<keyword evidence="2" id="KW-0411">Iron-sulfur</keyword>
<accession>A0A7Y9IVA3</accession>
<dbReference type="GO" id="GO:0046872">
    <property type="term" value="F:metal ion binding"/>
    <property type="evidence" value="ECO:0007669"/>
    <property type="project" value="UniProtKB-UniRule"/>
</dbReference>
<keyword evidence="2" id="KW-0479">Metal-binding</keyword>